<evidence type="ECO:0000313" key="3">
    <source>
        <dbReference type="Proteomes" id="UP000323142"/>
    </source>
</evidence>
<keyword evidence="3" id="KW-1185">Reference proteome</keyword>
<reference evidence="2 3" key="2">
    <citation type="submission" date="2019-09" db="EMBL/GenBank/DDBJ databases">
        <authorList>
            <person name="Jin C."/>
        </authorList>
    </citation>
    <scope>NUCLEOTIDE SEQUENCE [LARGE SCALE GENOMIC DNA]</scope>
    <source>
        <strain evidence="2 3">BN140002</strain>
    </source>
</reference>
<dbReference type="Proteomes" id="UP000323142">
    <property type="component" value="Unassembled WGS sequence"/>
</dbReference>
<sequence>MNAFLILGSTMSSTVRVIFYALGALVFVLLLAGGYNIWRSLPLGAWQAPAFELRGGEFGAARPSREVLTTGPGQRLETLSFGTPSDAGEFLEVSFMTAHTDEAASRPFAMRRGAKSADQEFLAIVNGPSGRRWEIDTRYGVMDAFDVPLDVNGRRRICVTFRSRHGGPVLVEGRHCPQMGQSPQPSRAACLVHAVRAVRPLGYPALDAALAGADASTRACTARPISAADLLRRGF</sequence>
<organism evidence="2 3">
    <name type="scientific">Salinarimonas soli</name>
    <dbReference type="NCBI Taxonomy" id="1638099"/>
    <lineage>
        <taxon>Bacteria</taxon>
        <taxon>Pseudomonadati</taxon>
        <taxon>Pseudomonadota</taxon>
        <taxon>Alphaproteobacteria</taxon>
        <taxon>Hyphomicrobiales</taxon>
        <taxon>Salinarimonadaceae</taxon>
        <taxon>Salinarimonas</taxon>
    </lineage>
</organism>
<comment type="caution">
    <text evidence="2">The sequence shown here is derived from an EMBL/GenBank/DDBJ whole genome shotgun (WGS) entry which is preliminary data.</text>
</comment>
<dbReference type="RefSeq" id="WP_149817621.1">
    <property type="nucleotide sequence ID" value="NZ_VUOA01000020.1"/>
</dbReference>
<keyword evidence="1" id="KW-0472">Membrane</keyword>
<evidence type="ECO:0000256" key="1">
    <source>
        <dbReference type="SAM" id="Phobius"/>
    </source>
</evidence>
<keyword evidence="1" id="KW-0812">Transmembrane</keyword>
<name>A0A5B2VF73_9HYPH</name>
<evidence type="ECO:0000313" key="2">
    <source>
        <dbReference type="EMBL" id="KAA2237090.1"/>
    </source>
</evidence>
<reference evidence="2 3" key="1">
    <citation type="submission" date="2019-09" db="EMBL/GenBank/DDBJ databases">
        <title>Salinarimonas rosea gen. nov., sp. nov., a new member of the a-2 subgroup of the Proteobacteria.</title>
        <authorList>
            <person name="Liu J."/>
        </authorList>
    </citation>
    <scope>NUCLEOTIDE SEQUENCE [LARGE SCALE GENOMIC DNA]</scope>
    <source>
        <strain evidence="2 3">BN140002</strain>
    </source>
</reference>
<dbReference type="AlphaFoldDB" id="A0A5B2VF73"/>
<accession>A0A5B2VF73</accession>
<keyword evidence="1" id="KW-1133">Transmembrane helix</keyword>
<gene>
    <name evidence="2" type="ORF">F0L46_11550</name>
</gene>
<feature type="transmembrane region" description="Helical" evidence="1">
    <location>
        <begin position="17"/>
        <end position="38"/>
    </location>
</feature>
<dbReference type="EMBL" id="VUOA01000020">
    <property type="protein sequence ID" value="KAA2237090.1"/>
    <property type="molecule type" value="Genomic_DNA"/>
</dbReference>
<dbReference type="OrthoDB" id="7989784at2"/>
<proteinExistence type="predicted"/>
<protein>
    <submittedName>
        <fullName evidence="2">Uncharacterized protein</fullName>
    </submittedName>
</protein>